<feature type="transmembrane region" description="Helical" evidence="6">
    <location>
        <begin position="59"/>
        <end position="78"/>
    </location>
</feature>
<dbReference type="Pfam" id="PF02653">
    <property type="entry name" value="BPD_transp_2"/>
    <property type="match status" value="1"/>
</dbReference>
<evidence type="ECO:0000256" key="1">
    <source>
        <dbReference type="ARBA" id="ARBA00004651"/>
    </source>
</evidence>
<evidence type="ECO:0000256" key="2">
    <source>
        <dbReference type="ARBA" id="ARBA00022475"/>
    </source>
</evidence>
<comment type="subcellular location">
    <subcellularLocation>
        <location evidence="1">Cell membrane</location>
        <topology evidence="1">Multi-pass membrane protein</topology>
    </subcellularLocation>
</comment>
<dbReference type="EMBL" id="JAEKPD010000014">
    <property type="protein sequence ID" value="MBJ3763808.1"/>
    <property type="molecule type" value="Genomic_DNA"/>
</dbReference>
<dbReference type="GO" id="GO:0022857">
    <property type="term" value="F:transmembrane transporter activity"/>
    <property type="evidence" value="ECO:0007669"/>
    <property type="project" value="InterPro"/>
</dbReference>
<keyword evidence="4 6" id="KW-1133">Transmembrane helix</keyword>
<dbReference type="PANTHER" id="PTHR32196">
    <property type="entry name" value="ABC TRANSPORTER PERMEASE PROTEIN YPHD-RELATED-RELATED"/>
    <property type="match status" value="1"/>
</dbReference>
<sequence>MSDTTSTGSGAATPTRRQLIVGLVRYGMFIALALWLVAMSLASEYFLTPTNILNVMRQAAPVIIIGVGMTFVMATAGIDLSVGSTVALVSVLTAGWLALGLPAWVVLPLVLAVGAAVGMANGFIITLGVPAFVVTLAGLTSIRGFAFVYSDGYATPITDPVMIWIGRGDILGVNTPFAISIAVAVLGWFLLNRTRFGLHALATGGREEAARVMGLAINRIKILVYAMTGALAALAGIVVSARLSNGSPNSGVMLELEVIAATVLGGTSLFGGRATIAGTVVGALLIYFVRNGLNLLGVNPYWVQVVTGIILVVAVLMNTVLNQKVESWARAAGEDES</sequence>
<keyword evidence="2" id="KW-1003">Cell membrane</keyword>
<keyword evidence="3 6" id="KW-0812">Transmembrane</keyword>
<evidence type="ECO:0000256" key="5">
    <source>
        <dbReference type="ARBA" id="ARBA00023136"/>
    </source>
</evidence>
<reference evidence="7" key="1">
    <citation type="submission" date="2020-12" db="EMBL/GenBank/DDBJ databases">
        <title>Bacterial taxonomy.</title>
        <authorList>
            <person name="Pan X."/>
        </authorList>
    </citation>
    <scope>NUCLEOTIDE SEQUENCE</scope>
    <source>
        <strain evidence="7">KCTC 52957</strain>
    </source>
</reference>
<proteinExistence type="predicted"/>
<dbReference type="AlphaFoldDB" id="A0A934IB21"/>
<evidence type="ECO:0000256" key="6">
    <source>
        <dbReference type="SAM" id="Phobius"/>
    </source>
</evidence>
<evidence type="ECO:0000313" key="8">
    <source>
        <dbReference type="Proteomes" id="UP000642488"/>
    </source>
</evidence>
<accession>A0A934IB21</accession>
<keyword evidence="8" id="KW-1185">Reference proteome</keyword>
<dbReference type="RefSeq" id="WP_198916981.1">
    <property type="nucleotide sequence ID" value="NZ_JAEKPD010000014.1"/>
</dbReference>
<dbReference type="InterPro" id="IPR001851">
    <property type="entry name" value="ABC_transp_permease"/>
</dbReference>
<dbReference type="Proteomes" id="UP000642488">
    <property type="component" value="Unassembled WGS sequence"/>
</dbReference>
<dbReference type="GO" id="GO:0005886">
    <property type="term" value="C:plasma membrane"/>
    <property type="evidence" value="ECO:0007669"/>
    <property type="project" value="UniProtKB-SubCell"/>
</dbReference>
<dbReference type="PANTHER" id="PTHR32196:SF72">
    <property type="entry name" value="RIBOSE IMPORT PERMEASE PROTEIN RBSC"/>
    <property type="match status" value="1"/>
</dbReference>
<dbReference type="CDD" id="cd06579">
    <property type="entry name" value="TM_PBP1_transp_AraH_like"/>
    <property type="match status" value="1"/>
</dbReference>
<evidence type="ECO:0000256" key="3">
    <source>
        <dbReference type="ARBA" id="ARBA00022692"/>
    </source>
</evidence>
<feature type="transmembrane region" description="Helical" evidence="6">
    <location>
        <begin position="26"/>
        <end position="47"/>
    </location>
</feature>
<gene>
    <name evidence="7" type="ORF">ILP92_13705</name>
</gene>
<name>A0A934IB21_9RHOB</name>
<organism evidence="7 8">
    <name type="scientific">Palleronia pontilimi</name>
    <dbReference type="NCBI Taxonomy" id="1964209"/>
    <lineage>
        <taxon>Bacteria</taxon>
        <taxon>Pseudomonadati</taxon>
        <taxon>Pseudomonadota</taxon>
        <taxon>Alphaproteobacteria</taxon>
        <taxon>Rhodobacterales</taxon>
        <taxon>Roseobacteraceae</taxon>
        <taxon>Palleronia</taxon>
    </lineage>
</organism>
<evidence type="ECO:0000256" key="4">
    <source>
        <dbReference type="ARBA" id="ARBA00022989"/>
    </source>
</evidence>
<keyword evidence="5 6" id="KW-0472">Membrane</keyword>
<comment type="caution">
    <text evidence="7">The sequence shown here is derived from an EMBL/GenBank/DDBJ whole genome shotgun (WGS) entry which is preliminary data.</text>
</comment>
<feature type="transmembrane region" description="Helical" evidence="6">
    <location>
        <begin position="222"/>
        <end position="243"/>
    </location>
</feature>
<feature type="transmembrane region" description="Helical" evidence="6">
    <location>
        <begin position="301"/>
        <end position="321"/>
    </location>
</feature>
<feature type="transmembrane region" description="Helical" evidence="6">
    <location>
        <begin position="263"/>
        <end position="289"/>
    </location>
</feature>
<feature type="transmembrane region" description="Helical" evidence="6">
    <location>
        <begin position="123"/>
        <end position="150"/>
    </location>
</feature>
<evidence type="ECO:0000313" key="7">
    <source>
        <dbReference type="EMBL" id="MBJ3763808.1"/>
    </source>
</evidence>
<feature type="transmembrane region" description="Helical" evidence="6">
    <location>
        <begin position="170"/>
        <end position="191"/>
    </location>
</feature>
<feature type="transmembrane region" description="Helical" evidence="6">
    <location>
        <begin position="84"/>
        <end position="111"/>
    </location>
</feature>
<protein>
    <submittedName>
        <fullName evidence="7">ABC transporter permease</fullName>
    </submittedName>
</protein>